<evidence type="ECO:0000256" key="1">
    <source>
        <dbReference type="SAM" id="MobiDB-lite"/>
    </source>
</evidence>
<keyword evidence="2" id="KW-0472">Membrane</keyword>
<keyword evidence="2" id="KW-0812">Transmembrane</keyword>
<accession>A0ABD1J5F3</accession>
<feature type="region of interest" description="Disordered" evidence="1">
    <location>
        <begin position="1"/>
        <end position="39"/>
    </location>
</feature>
<dbReference type="Proteomes" id="UP001591681">
    <property type="component" value="Unassembled WGS sequence"/>
</dbReference>
<feature type="compositionally biased region" description="Basic and acidic residues" evidence="1">
    <location>
        <begin position="28"/>
        <end position="39"/>
    </location>
</feature>
<name>A0ABD1J5F3_9TELE</name>
<organism evidence="3 4">
    <name type="scientific">Coilia grayii</name>
    <name type="common">Gray's grenadier anchovy</name>
    <dbReference type="NCBI Taxonomy" id="363190"/>
    <lineage>
        <taxon>Eukaryota</taxon>
        <taxon>Metazoa</taxon>
        <taxon>Chordata</taxon>
        <taxon>Craniata</taxon>
        <taxon>Vertebrata</taxon>
        <taxon>Euteleostomi</taxon>
        <taxon>Actinopterygii</taxon>
        <taxon>Neopterygii</taxon>
        <taxon>Teleostei</taxon>
        <taxon>Clupei</taxon>
        <taxon>Clupeiformes</taxon>
        <taxon>Clupeoidei</taxon>
        <taxon>Engraulidae</taxon>
        <taxon>Coilinae</taxon>
        <taxon>Coilia</taxon>
    </lineage>
</organism>
<feature type="transmembrane region" description="Helical" evidence="2">
    <location>
        <begin position="112"/>
        <end position="134"/>
    </location>
</feature>
<gene>
    <name evidence="3" type="ORF">ACEWY4_021877</name>
</gene>
<reference evidence="3 4" key="1">
    <citation type="submission" date="2024-09" db="EMBL/GenBank/DDBJ databases">
        <title>A chromosome-level genome assembly of Gray's grenadier anchovy, Coilia grayii.</title>
        <authorList>
            <person name="Fu Z."/>
        </authorList>
    </citation>
    <scope>NUCLEOTIDE SEQUENCE [LARGE SCALE GENOMIC DNA]</scope>
    <source>
        <strain evidence="3">G4</strain>
        <tissue evidence="3">Muscle</tissue>
    </source>
</reference>
<protein>
    <submittedName>
        <fullName evidence="3">Uncharacterized protein</fullName>
    </submittedName>
</protein>
<feature type="compositionally biased region" description="Polar residues" evidence="1">
    <location>
        <begin position="55"/>
        <end position="65"/>
    </location>
</feature>
<feature type="compositionally biased region" description="Polar residues" evidence="1">
    <location>
        <begin position="168"/>
        <end position="198"/>
    </location>
</feature>
<dbReference type="AlphaFoldDB" id="A0ABD1J5F3"/>
<feature type="region of interest" description="Disordered" evidence="1">
    <location>
        <begin position="55"/>
        <end position="103"/>
    </location>
</feature>
<evidence type="ECO:0000313" key="4">
    <source>
        <dbReference type="Proteomes" id="UP001591681"/>
    </source>
</evidence>
<evidence type="ECO:0000256" key="2">
    <source>
        <dbReference type="SAM" id="Phobius"/>
    </source>
</evidence>
<comment type="caution">
    <text evidence="3">The sequence shown here is derived from an EMBL/GenBank/DDBJ whole genome shotgun (WGS) entry which is preliminary data.</text>
</comment>
<keyword evidence="2" id="KW-1133">Transmembrane helix</keyword>
<evidence type="ECO:0000313" key="3">
    <source>
        <dbReference type="EMBL" id="KAL2082059.1"/>
    </source>
</evidence>
<feature type="compositionally biased region" description="Low complexity" evidence="1">
    <location>
        <begin position="77"/>
        <end position="103"/>
    </location>
</feature>
<dbReference type="EMBL" id="JBHFQA010000019">
    <property type="protein sequence ID" value="KAL2082059.1"/>
    <property type="molecule type" value="Genomic_DNA"/>
</dbReference>
<sequence length="217" mass="22950">MDYGGKELKNNNKHQIRTESRCSTTLTEELRGPNSDHTRRCQLIVRQQVQTSATYTIRVTESSTPKADPGPPGVKPTSSSSSSSSSSSKSYSTKSTATTASTNSGQIAPAGVVMAGVGVCVCLLAATLIAVVVIRKRRANAGGEQKHKSGEQEAELHYAAFQHLNPTQAGPAAKQSNDTVTYSSVMQLSGGEDQSNSRPVDPTAVYATVQKNNNAHN</sequence>
<feature type="compositionally biased region" description="Basic and acidic residues" evidence="1">
    <location>
        <begin position="1"/>
        <end position="20"/>
    </location>
</feature>
<feature type="region of interest" description="Disordered" evidence="1">
    <location>
        <begin position="168"/>
        <end position="202"/>
    </location>
</feature>
<proteinExistence type="predicted"/>
<keyword evidence="4" id="KW-1185">Reference proteome</keyword>